<evidence type="ECO:0000256" key="3">
    <source>
        <dbReference type="ARBA" id="ARBA00015405"/>
    </source>
</evidence>
<keyword evidence="4" id="KW-0539">Nucleus</keyword>
<dbReference type="OrthoDB" id="329666at2759"/>
<evidence type="ECO:0000256" key="2">
    <source>
        <dbReference type="ARBA" id="ARBA00007925"/>
    </source>
</evidence>
<dbReference type="STRING" id="307972.A0A2G8KJD4"/>
<dbReference type="InterPro" id="IPR019140">
    <property type="entry name" value="MCM_complex-bd"/>
</dbReference>
<organism evidence="5 6">
    <name type="scientific">Stichopus japonicus</name>
    <name type="common">Sea cucumber</name>
    <dbReference type="NCBI Taxonomy" id="307972"/>
    <lineage>
        <taxon>Eukaryota</taxon>
        <taxon>Metazoa</taxon>
        <taxon>Echinodermata</taxon>
        <taxon>Eleutherozoa</taxon>
        <taxon>Echinozoa</taxon>
        <taxon>Holothuroidea</taxon>
        <taxon>Aspidochirotacea</taxon>
        <taxon>Aspidochirotida</taxon>
        <taxon>Stichopodidae</taxon>
        <taxon>Apostichopus</taxon>
    </lineage>
</organism>
<dbReference type="GO" id="GO:0006261">
    <property type="term" value="P:DNA-templated DNA replication"/>
    <property type="evidence" value="ECO:0007669"/>
    <property type="project" value="TreeGrafter"/>
</dbReference>
<dbReference type="Proteomes" id="UP000230750">
    <property type="component" value="Unassembled WGS sequence"/>
</dbReference>
<accession>A0A2G8KJD4</accession>
<dbReference type="AlphaFoldDB" id="A0A2G8KJD4"/>
<reference evidence="5 6" key="1">
    <citation type="journal article" date="2017" name="PLoS Biol.">
        <title>The sea cucumber genome provides insights into morphological evolution and visceral regeneration.</title>
        <authorList>
            <person name="Zhang X."/>
            <person name="Sun L."/>
            <person name="Yuan J."/>
            <person name="Sun Y."/>
            <person name="Gao Y."/>
            <person name="Zhang L."/>
            <person name="Li S."/>
            <person name="Dai H."/>
            <person name="Hamel J.F."/>
            <person name="Liu C."/>
            <person name="Yu Y."/>
            <person name="Liu S."/>
            <person name="Lin W."/>
            <person name="Guo K."/>
            <person name="Jin S."/>
            <person name="Xu P."/>
            <person name="Storey K.B."/>
            <person name="Huan P."/>
            <person name="Zhang T."/>
            <person name="Zhou Y."/>
            <person name="Zhang J."/>
            <person name="Lin C."/>
            <person name="Li X."/>
            <person name="Xing L."/>
            <person name="Huo D."/>
            <person name="Sun M."/>
            <person name="Wang L."/>
            <person name="Mercier A."/>
            <person name="Li F."/>
            <person name="Yang H."/>
            <person name="Xiang J."/>
        </authorList>
    </citation>
    <scope>NUCLEOTIDE SEQUENCE [LARGE SCALE GENOMIC DNA]</scope>
    <source>
        <strain evidence="5">Shaxun</strain>
        <tissue evidence="5">Muscle</tissue>
    </source>
</reference>
<keyword evidence="6" id="KW-1185">Reference proteome</keyword>
<dbReference type="GO" id="GO:0005634">
    <property type="term" value="C:nucleus"/>
    <property type="evidence" value="ECO:0007669"/>
    <property type="project" value="UniProtKB-SubCell"/>
</dbReference>
<sequence length="137" mass="15815">MFVKFVLSYASPDPSDAEWTKKAIKFFDDRLQGEDSSTWIPSVNHTSLHLLKPDSLVRYRGMVQDMFDPEFYLGVYEVEDKSSNMKTLKSGKYQDVASCSPTQKINLESRNNVTMNRQTYYCVPVPGENQWVKEISL</sequence>
<comment type="caution">
    <text evidence="5">The sequence shown here is derived from an EMBL/GenBank/DDBJ whole genome shotgun (WGS) entry which is preliminary data.</text>
</comment>
<evidence type="ECO:0000313" key="6">
    <source>
        <dbReference type="Proteomes" id="UP000230750"/>
    </source>
</evidence>
<protein>
    <recommendedName>
        <fullName evidence="3">Mini-chromosome maintenance complex-binding protein</fullName>
    </recommendedName>
</protein>
<comment type="subcellular location">
    <subcellularLocation>
        <location evidence="1">Nucleus</location>
    </subcellularLocation>
</comment>
<name>A0A2G8KJD4_STIJA</name>
<dbReference type="PANTHER" id="PTHR13489:SF0">
    <property type="entry name" value="MINI-CHROMOSOME MAINTENANCE COMPLEX-BINDING PROTEIN"/>
    <property type="match status" value="1"/>
</dbReference>
<comment type="similarity">
    <text evidence="2">Belongs to the MCMBP family.</text>
</comment>
<dbReference type="EMBL" id="MRZV01000541">
    <property type="protein sequence ID" value="PIK48070.1"/>
    <property type="molecule type" value="Genomic_DNA"/>
</dbReference>
<evidence type="ECO:0000256" key="4">
    <source>
        <dbReference type="ARBA" id="ARBA00023242"/>
    </source>
</evidence>
<evidence type="ECO:0000313" key="5">
    <source>
        <dbReference type="EMBL" id="PIK48070.1"/>
    </source>
</evidence>
<proteinExistence type="inferred from homology"/>
<gene>
    <name evidence="5" type="ORF">BSL78_15040</name>
</gene>
<dbReference type="GO" id="GO:0003682">
    <property type="term" value="F:chromatin binding"/>
    <property type="evidence" value="ECO:0007669"/>
    <property type="project" value="TreeGrafter"/>
</dbReference>
<dbReference type="Pfam" id="PF09739">
    <property type="entry name" value="MCM_bind"/>
    <property type="match status" value="1"/>
</dbReference>
<evidence type="ECO:0000256" key="1">
    <source>
        <dbReference type="ARBA" id="ARBA00004123"/>
    </source>
</evidence>
<dbReference type="PANTHER" id="PTHR13489">
    <property type="entry name" value="MINI-CHROMOSOME MAINTENANCE COMPLEX-BINDING PROTEIN"/>
    <property type="match status" value="1"/>
</dbReference>